<dbReference type="PROSITE" id="PS51797">
    <property type="entry name" value="TCTP_3"/>
    <property type="match status" value="1"/>
</dbReference>
<gene>
    <name evidence="4" type="ORF">BDV35DRAFT_376467</name>
</gene>
<organism evidence="4">
    <name type="scientific">Aspergillus flavus</name>
    <dbReference type="NCBI Taxonomy" id="5059"/>
    <lineage>
        <taxon>Eukaryota</taxon>
        <taxon>Fungi</taxon>
        <taxon>Dikarya</taxon>
        <taxon>Ascomycota</taxon>
        <taxon>Pezizomycotina</taxon>
        <taxon>Eurotiomycetes</taxon>
        <taxon>Eurotiomycetidae</taxon>
        <taxon>Eurotiales</taxon>
        <taxon>Aspergillaceae</taxon>
        <taxon>Aspergillus</taxon>
        <taxon>Aspergillus subgen. Circumdati</taxon>
    </lineage>
</organism>
<feature type="domain" description="TCTP" evidence="3">
    <location>
        <begin position="1"/>
        <end position="100"/>
    </location>
</feature>
<dbReference type="GO" id="GO:0005509">
    <property type="term" value="F:calcium ion binding"/>
    <property type="evidence" value="ECO:0007669"/>
    <property type="project" value="TreeGrafter"/>
</dbReference>
<dbReference type="Pfam" id="PF00838">
    <property type="entry name" value="TCTP"/>
    <property type="match status" value="2"/>
</dbReference>
<evidence type="ECO:0000259" key="3">
    <source>
        <dbReference type="PROSITE" id="PS51797"/>
    </source>
</evidence>
<dbReference type="Gene3D" id="2.170.150.10">
    <property type="entry name" value="Metal Binding Protein, Guanine Nucleotide Exchange Factor, Chain A"/>
    <property type="match status" value="2"/>
</dbReference>
<dbReference type="SUPFAM" id="SSF51316">
    <property type="entry name" value="Mss4-like"/>
    <property type="match status" value="1"/>
</dbReference>
<evidence type="ECO:0000256" key="2">
    <source>
        <dbReference type="PROSITE-ProRule" id="PRU01133"/>
    </source>
</evidence>
<dbReference type="InterPro" id="IPR011057">
    <property type="entry name" value="Mss4-like_sf"/>
</dbReference>
<dbReference type="PANTHER" id="PTHR11991:SF0">
    <property type="entry name" value="TRANSLATIONALLY-CONTROLLED TUMOR PROTEIN"/>
    <property type="match status" value="1"/>
</dbReference>
<dbReference type="PANTHER" id="PTHR11991">
    <property type="entry name" value="TRANSLATIONALLY CONTROLLED TUMOR PROTEIN-RELATED"/>
    <property type="match status" value="1"/>
</dbReference>
<name>A0A5N6HB04_ASPFL</name>
<reference evidence="4" key="1">
    <citation type="submission" date="2019-04" db="EMBL/GenBank/DDBJ databases">
        <title>Friends and foes A comparative genomics study of 23 Aspergillus species from section Flavi.</title>
        <authorList>
            <consortium name="DOE Joint Genome Institute"/>
            <person name="Kjaerbolling I."/>
            <person name="Vesth T."/>
            <person name="Frisvad J.C."/>
            <person name="Nybo J.L."/>
            <person name="Theobald S."/>
            <person name="Kildgaard S."/>
            <person name="Isbrandt T."/>
            <person name="Kuo A."/>
            <person name="Sato A."/>
            <person name="Lyhne E.K."/>
            <person name="Kogle M.E."/>
            <person name="Wiebenga A."/>
            <person name="Kun R.S."/>
            <person name="Lubbers R.J."/>
            <person name="Makela M.R."/>
            <person name="Barry K."/>
            <person name="Chovatia M."/>
            <person name="Clum A."/>
            <person name="Daum C."/>
            <person name="Haridas S."/>
            <person name="He G."/>
            <person name="LaButti K."/>
            <person name="Lipzen A."/>
            <person name="Mondo S."/>
            <person name="Riley R."/>
            <person name="Salamov A."/>
            <person name="Simmons B.A."/>
            <person name="Magnuson J.K."/>
            <person name="Henrissat B."/>
            <person name="Mortensen U.H."/>
            <person name="Larsen T.O."/>
            <person name="Devries R.P."/>
            <person name="Grigoriev I.V."/>
            <person name="Machida M."/>
            <person name="Baker S.E."/>
            <person name="Andersen M.R."/>
        </authorList>
    </citation>
    <scope>NUCLEOTIDE SEQUENCE [LARGE SCALE GENOMIC DNA]</scope>
    <source>
        <strain evidence="4">CBS 121.62</strain>
    </source>
</reference>
<dbReference type="AlphaFoldDB" id="A0A5N6HB04"/>
<dbReference type="InterPro" id="IPR011323">
    <property type="entry name" value="Mss4/transl-control_tumour"/>
</dbReference>
<evidence type="ECO:0000313" key="4">
    <source>
        <dbReference type="EMBL" id="KAB8251691.1"/>
    </source>
</evidence>
<dbReference type="EMBL" id="ML734558">
    <property type="protein sequence ID" value="KAB8251691.1"/>
    <property type="molecule type" value="Genomic_DNA"/>
</dbReference>
<dbReference type="InterPro" id="IPR018105">
    <property type="entry name" value="Translational_control_tumour_p"/>
</dbReference>
<dbReference type="GO" id="GO:0005737">
    <property type="term" value="C:cytoplasm"/>
    <property type="evidence" value="ECO:0007669"/>
    <property type="project" value="TreeGrafter"/>
</dbReference>
<dbReference type="VEuPathDB" id="FungiDB:F9C07_2221462"/>
<comment type="similarity">
    <text evidence="2">Belongs to the TCTP family.</text>
</comment>
<evidence type="ECO:0000256" key="1">
    <source>
        <dbReference type="ARBA" id="ARBA00014759"/>
    </source>
</evidence>
<dbReference type="VEuPathDB" id="FungiDB:AFLA_002123"/>
<dbReference type="Proteomes" id="UP000325434">
    <property type="component" value="Unassembled WGS sequence"/>
</dbReference>
<proteinExistence type="inferred from homology"/>
<dbReference type="InterPro" id="IPR034737">
    <property type="entry name" value="TCTP"/>
</dbReference>
<accession>A0A5N6HB04</accession>
<protein>
    <recommendedName>
        <fullName evidence="1">Translationally-controlled tumor protein homolog</fullName>
    </recommendedName>
</protein>
<sequence>MRTFIDVISGDEVLSDKYPIKEVDDIAYEVDCKFIEFQKPSDDGYAAAIEKHLSTTNRDRVPAFKKAFKDYVTKMMHQWGSLQCYVGPSLDPNGMVAILN</sequence>